<dbReference type="Proteomes" id="UP000053766">
    <property type="component" value="Unassembled WGS sequence"/>
</dbReference>
<sequence>MAIDDNRVRRFFKREKRNAEKAVKVAKKDMKRAVHDVENAFRPTWYQRVWIKKRYSRKIIKSMTRSISDLTIYPTTQNEIRWIYFIRENIQEKSMEIDRSINRKNRSHEATFRKMRTTP</sequence>
<reference evidence="2 3" key="1">
    <citation type="submission" date="2013-11" db="EMBL/GenBank/DDBJ databases">
        <title>Draft genome of the bovine lungworm Dictyocaulus viviparus.</title>
        <authorList>
            <person name="Mitreva M."/>
        </authorList>
    </citation>
    <scope>NUCLEOTIDE SEQUENCE [LARGE SCALE GENOMIC DNA]</scope>
    <source>
        <strain evidence="2 3">HannoverDv2000</strain>
    </source>
</reference>
<evidence type="ECO:0000313" key="3">
    <source>
        <dbReference type="Proteomes" id="UP000053766"/>
    </source>
</evidence>
<dbReference type="EMBL" id="KN716249">
    <property type="protein sequence ID" value="KJH48970.1"/>
    <property type="molecule type" value="Genomic_DNA"/>
</dbReference>
<dbReference type="OrthoDB" id="5817567at2759"/>
<keyword evidence="3" id="KW-1185">Reference proteome</keyword>
<feature type="coiled-coil region" evidence="1">
    <location>
        <begin position="9"/>
        <end position="36"/>
    </location>
</feature>
<accession>A0A0D8XWS9</accession>
<gene>
    <name evidence="2" type="ORF">DICVIV_04869</name>
</gene>
<dbReference type="AlphaFoldDB" id="A0A0D8XWS9"/>
<keyword evidence="1" id="KW-0175">Coiled coil</keyword>
<evidence type="ECO:0000256" key="1">
    <source>
        <dbReference type="SAM" id="Coils"/>
    </source>
</evidence>
<proteinExistence type="predicted"/>
<reference evidence="3" key="2">
    <citation type="journal article" date="2016" name="Sci. Rep.">
        <title>Dictyocaulus viviparus genome, variome and transcriptome elucidate lungworm biology and support future intervention.</title>
        <authorList>
            <person name="McNulty S.N."/>
            <person name="Strube C."/>
            <person name="Rosa B.A."/>
            <person name="Martin J.C."/>
            <person name="Tyagi R."/>
            <person name="Choi Y.J."/>
            <person name="Wang Q."/>
            <person name="Hallsworth Pepin K."/>
            <person name="Zhang X."/>
            <person name="Ozersky P."/>
            <person name="Wilson R.K."/>
            <person name="Sternberg P.W."/>
            <person name="Gasser R.B."/>
            <person name="Mitreva M."/>
        </authorList>
    </citation>
    <scope>NUCLEOTIDE SEQUENCE [LARGE SCALE GENOMIC DNA]</scope>
    <source>
        <strain evidence="3">HannoverDv2000</strain>
    </source>
</reference>
<name>A0A0D8XWS9_DICVI</name>
<organism evidence="2 3">
    <name type="scientific">Dictyocaulus viviparus</name>
    <name type="common">Bovine lungworm</name>
    <dbReference type="NCBI Taxonomy" id="29172"/>
    <lineage>
        <taxon>Eukaryota</taxon>
        <taxon>Metazoa</taxon>
        <taxon>Ecdysozoa</taxon>
        <taxon>Nematoda</taxon>
        <taxon>Chromadorea</taxon>
        <taxon>Rhabditida</taxon>
        <taxon>Rhabditina</taxon>
        <taxon>Rhabditomorpha</taxon>
        <taxon>Strongyloidea</taxon>
        <taxon>Metastrongylidae</taxon>
        <taxon>Dictyocaulus</taxon>
    </lineage>
</organism>
<evidence type="ECO:0000313" key="2">
    <source>
        <dbReference type="EMBL" id="KJH48970.1"/>
    </source>
</evidence>
<protein>
    <submittedName>
        <fullName evidence="2">Uncharacterized protein</fullName>
    </submittedName>
</protein>